<dbReference type="SUPFAM" id="SSF55021">
    <property type="entry name" value="ACT-like"/>
    <property type="match status" value="1"/>
</dbReference>
<feature type="region of interest" description="Disordered" evidence="1">
    <location>
        <begin position="321"/>
        <end position="369"/>
    </location>
</feature>
<feature type="region of interest" description="Disordered" evidence="1">
    <location>
        <begin position="201"/>
        <end position="220"/>
    </location>
</feature>
<dbReference type="PANTHER" id="PTHR46266:SF4">
    <property type="entry name" value="TRANSCRIPTION FACTOR TT8"/>
    <property type="match status" value="1"/>
</dbReference>
<dbReference type="AlphaFoldDB" id="A0A7S0MR85"/>
<dbReference type="InterPro" id="IPR045865">
    <property type="entry name" value="ACT-like_dom_sf"/>
</dbReference>
<sequence length="480" mass="52267">MSASGMAEAFRRTRGMPKRIPDDGSRLAMEGEYTFTDKELYEFLEVMNTPPGKPPARWPMANRNNMSGMDTNGTNNVMDFVNMPSALPLQFHPHLSPDNQLLSQHINGQLSREVGQMGAGGLAVKQEWDTRADMTAAPMMNGNMCHMNGGGLPGVPTVKGFNPVMPSGLNGMANGRGMEPEMILDSEACLGPVMGSNLVEHKEEEQPTKVSHGASEKQRRDRINSMIDQLRVLVPPKGAAQSASTVSSADQAIIEGKRSKYVVLAETIQLISVQQRQLAEKDAELARLREWKRAHEAEGGGNHHPEVSSLEQEMLKTQMLQIKSPTSSDNRDKTSGSNKMDDSEEESNFSPSNSDRKASEGSSPASGVVVDMGTSHCYIKVWMVDRRGLLSDILNALQPLPLEVKRAAITTSPDGVVTDIFDVKLDDGVSLTSEQLKGQVERSLRAMEETTLGAKRRHLVSHDCSAGPRHVAPHGQPVAV</sequence>
<dbReference type="Pfam" id="PF00010">
    <property type="entry name" value="HLH"/>
    <property type="match status" value="1"/>
</dbReference>
<dbReference type="PROSITE" id="PS51671">
    <property type="entry name" value="ACT"/>
    <property type="match status" value="1"/>
</dbReference>
<feature type="domain" description="BHLH" evidence="2">
    <location>
        <begin position="207"/>
        <end position="274"/>
    </location>
</feature>
<evidence type="ECO:0000256" key="1">
    <source>
        <dbReference type="SAM" id="MobiDB-lite"/>
    </source>
</evidence>
<evidence type="ECO:0000259" key="3">
    <source>
        <dbReference type="PROSITE" id="PS51671"/>
    </source>
</evidence>
<evidence type="ECO:0000313" key="4">
    <source>
        <dbReference type="EMBL" id="CAD8649003.1"/>
    </source>
</evidence>
<dbReference type="InterPro" id="IPR011598">
    <property type="entry name" value="bHLH_dom"/>
</dbReference>
<dbReference type="InterPro" id="IPR036638">
    <property type="entry name" value="HLH_DNA-bd_sf"/>
</dbReference>
<protein>
    <recommendedName>
        <fullName evidence="5">BHLH domain-containing protein</fullName>
    </recommendedName>
</protein>
<gene>
    <name evidence="4" type="ORF">POBO1169_LOCUS838</name>
</gene>
<dbReference type="SUPFAM" id="SSF47459">
    <property type="entry name" value="HLH, helix-loop-helix DNA-binding domain"/>
    <property type="match status" value="1"/>
</dbReference>
<dbReference type="PROSITE" id="PS50888">
    <property type="entry name" value="BHLH"/>
    <property type="match status" value="1"/>
</dbReference>
<proteinExistence type="predicted"/>
<feature type="region of interest" description="Disordered" evidence="1">
    <location>
        <begin position="1"/>
        <end position="25"/>
    </location>
</feature>
<dbReference type="InterPro" id="IPR002912">
    <property type="entry name" value="ACT_dom"/>
</dbReference>
<dbReference type="GO" id="GO:0046983">
    <property type="term" value="F:protein dimerization activity"/>
    <property type="evidence" value="ECO:0007669"/>
    <property type="project" value="InterPro"/>
</dbReference>
<reference evidence="4" key="1">
    <citation type="submission" date="2021-01" db="EMBL/GenBank/DDBJ databases">
        <authorList>
            <person name="Corre E."/>
            <person name="Pelletier E."/>
            <person name="Niang G."/>
            <person name="Scheremetjew M."/>
            <person name="Finn R."/>
            <person name="Kale V."/>
            <person name="Holt S."/>
            <person name="Cochrane G."/>
            <person name="Meng A."/>
            <person name="Brown T."/>
            <person name="Cohen L."/>
        </authorList>
    </citation>
    <scope>NUCLEOTIDE SEQUENCE</scope>
    <source>
        <strain evidence="4">CCMP722</strain>
    </source>
</reference>
<evidence type="ECO:0000259" key="2">
    <source>
        <dbReference type="PROSITE" id="PS50888"/>
    </source>
</evidence>
<evidence type="ECO:0008006" key="5">
    <source>
        <dbReference type="Google" id="ProtNLM"/>
    </source>
</evidence>
<dbReference type="EMBL" id="HBFA01001714">
    <property type="protein sequence ID" value="CAD8649003.1"/>
    <property type="molecule type" value="Transcribed_RNA"/>
</dbReference>
<dbReference type="SMART" id="SM00353">
    <property type="entry name" value="HLH"/>
    <property type="match status" value="1"/>
</dbReference>
<feature type="domain" description="ACT" evidence="3">
    <location>
        <begin position="378"/>
        <end position="456"/>
    </location>
</feature>
<name>A0A7S0MR85_9CHLO</name>
<accession>A0A7S0MR85</accession>
<dbReference type="Gene3D" id="4.10.280.10">
    <property type="entry name" value="Helix-loop-helix DNA-binding domain"/>
    <property type="match status" value="1"/>
</dbReference>
<dbReference type="PANTHER" id="PTHR46266">
    <property type="entry name" value="TRANSCRIPTION FACTOR TT8"/>
    <property type="match status" value="1"/>
</dbReference>
<organism evidence="4">
    <name type="scientific">Pyramimonas obovata</name>
    <dbReference type="NCBI Taxonomy" id="1411642"/>
    <lineage>
        <taxon>Eukaryota</taxon>
        <taxon>Viridiplantae</taxon>
        <taxon>Chlorophyta</taxon>
        <taxon>Pyramimonadophyceae</taxon>
        <taxon>Pyramimonadales</taxon>
        <taxon>Pyramimonadaceae</taxon>
        <taxon>Pyramimonas</taxon>
        <taxon>Pyramimonas incertae sedis</taxon>
    </lineage>
</organism>